<dbReference type="EMBL" id="JAQRFI010000009">
    <property type="protein sequence ID" value="MDC9588818.1"/>
    <property type="molecule type" value="Genomic_DNA"/>
</dbReference>
<evidence type="ECO:0008006" key="3">
    <source>
        <dbReference type="Google" id="ProtNLM"/>
    </source>
</evidence>
<evidence type="ECO:0000313" key="2">
    <source>
        <dbReference type="Proteomes" id="UP001217178"/>
    </source>
</evidence>
<protein>
    <recommendedName>
        <fullName evidence="3">3-oxoacyl-ACP synthase</fullName>
    </recommendedName>
</protein>
<evidence type="ECO:0000313" key="1">
    <source>
        <dbReference type="EMBL" id="MDC9588818.1"/>
    </source>
</evidence>
<gene>
    <name evidence="1" type="ORF">PSI23_05665</name>
</gene>
<accession>A0ABT5LCK3</accession>
<dbReference type="InterPro" id="IPR016039">
    <property type="entry name" value="Thiolase-like"/>
</dbReference>
<keyword evidence="2" id="KW-1185">Reference proteome</keyword>
<sequence>MGIYITSGVSLLPDGLSMDDIIHGKIQEVHLSNSSLNLSNILGERCIDETSFVMPRMDKVVRRVANAQSRWVLYTGIKTWENSFGDKFPPEQRGLFIGLGTSDADDSSIPIAFDAENDEDYVSRALIETPPLMGLTLLNTSTVSHLSQHLDITGDNGFFSPHVDAGGNAFLEGYYSIKEEHSQFVLCGGGSQKISTWYYLSYERLIKDVPWIPAEAASFITLHEDSHHADSEISQVFRTTLHNRDHVGQLLTWMSGENRLPAQIIHVGKITAEFVAQVDDVIPSALQFHLDKAMGYCGAAAPFVAINLLIDMHKKGLTIDNVNRNASCQHSSDLAWILVHGLENQCIAILLRMGMFNGGEL</sequence>
<name>A0ABT5LCK3_9GAMM</name>
<proteinExistence type="predicted"/>
<comment type="caution">
    <text evidence="1">The sequence shown here is derived from an EMBL/GenBank/DDBJ whole genome shotgun (WGS) entry which is preliminary data.</text>
</comment>
<reference evidence="1 2" key="1">
    <citation type="submission" date="2023-02" db="EMBL/GenBank/DDBJ databases">
        <title>Entomopathogenic bacteria.</title>
        <authorList>
            <person name="Machado R.A."/>
        </authorList>
    </citation>
    <scope>NUCLEOTIDE SEQUENCE [LARGE SCALE GENOMIC DNA]</scope>
    <source>
        <strain evidence="1 2">XENO-10</strain>
    </source>
</reference>
<dbReference type="Gene3D" id="3.40.47.10">
    <property type="match status" value="1"/>
</dbReference>
<dbReference type="SUPFAM" id="SSF53901">
    <property type="entry name" value="Thiolase-like"/>
    <property type="match status" value="1"/>
</dbReference>
<organism evidence="1 2">
    <name type="scientific">Xenorhabdus yunnanensis</name>
    <dbReference type="NCBI Taxonomy" id="3025878"/>
    <lineage>
        <taxon>Bacteria</taxon>
        <taxon>Pseudomonadati</taxon>
        <taxon>Pseudomonadota</taxon>
        <taxon>Gammaproteobacteria</taxon>
        <taxon>Enterobacterales</taxon>
        <taxon>Morganellaceae</taxon>
        <taxon>Xenorhabdus</taxon>
    </lineage>
</organism>
<dbReference type="RefSeq" id="WP_273554174.1">
    <property type="nucleotide sequence ID" value="NZ_JAQRFI010000009.1"/>
</dbReference>
<dbReference type="Proteomes" id="UP001217178">
    <property type="component" value="Unassembled WGS sequence"/>
</dbReference>